<name>A0A919FIG9_9ACTN</name>
<proteinExistence type="predicted"/>
<protein>
    <submittedName>
        <fullName evidence="1">Uncharacterized protein</fullName>
    </submittedName>
</protein>
<accession>A0A919FIG9</accession>
<reference evidence="1" key="1">
    <citation type="journal article" date="2014" name="Int. J. Syst. Evol. Microbiol.">
        <title>Complete genome sequence of Corynebacterium casei LMG S-19264T (=DSM 44701T), isolated from a smear-ripened cheese.</title>
        <authorList>
            <consortium name="US DOE Joint Genome Institute (JGI-PGF)"/>
            <person name="Walter F."/>
            <person name="Albersmeier A."/>
            <person name="Kalinowski J."/>
            <person name="Ruckert C."/>
        </authorList>
    </citation>
    <scope>NUCLEOTIDE SEQUENCE</scope>
    <source>
        <strain evidence="1">JCM 4646</strain>
    </source>
</reference>
<evidence type="ECO:0000313" key="2">
    <source>
        <dbReference type="Proteomes" id="UP000617734"/>
    </source>
</evidence>
<reference evidence="1" key="2">
    <citation type="submission" date="2020-09" db="EMBL/GenBank/DDBJ databases">
        <authorList>
            <person name="Sun Q."/>
            <person name="Ohkuma M."/>
        </authorList>
    </citation>
    <scope>NUCLEOTIDE SEQUENCE</scope>
    <source>
        <strain evidence="1">JCM 4646</strain>
    </source>
</reference>
<comment type="caution">
    <text evidence="1">The sequence shown here is derived from an EMBL/GenBank/DDBJ whole genome shotgun (WGS) entry which is preliminary data.</text>
</comment>
<organism evidence="1 2">
    <name type="scientific">Kitasatospora indigofera</name>
    <dbReference type="NCBI Taxonomy" id="67307"/>
    <lineage>
        <taxon>Bacteria</taxon>
        <taxon>Bacillati</taxon>
        <taxon>Actinomycetota</taxon>
        <taxon>Actinomycetes</taxon>
        <taxon>Kitasatosporales</taxon>
        <taxon>Streptomycetaceae</taxon>
        <taxon>Kitasatospora</taxon>
    </lineage>
</organism>
<dbReference type="AlphaFoldDB" id="A0A919FIG9"/>
<dbReference type="GeneID" id="95352337"/>
<gene>
    <name evidence="1" type="ORF">GCM10018781_18550</name>
</gene>
<evidence type="ECO:0000313" key="1">
    <source>
        <dbReference type="EMBL" id="GHH65676.1"/>
    </source>
</evidence>
<dbReference type="Proteomes" id="UP000617734">
    <property type="component" value="Unassembled WGS sequence"/>
</dbReference>
<keyword evidence="2" id="KW-1185">Reference proteome</keyword>
<dbReference type="EMBL" id="BNBO01000006">
    <property type="protein sequence ID" value="GHH65676.1"/>
    <property type="molecule type" value="Genomic_DNA"/>
</dbReference>
<sequence length="247" mass="26300">MLLPAVPRTRLRPVGQPAVDTPFGPLTFGTTIGDAGLPLLPDELFELPGGRTVARWVRPAAHVELLLTPYDPDLDPGHWEPLTGCRAAVWRIDALAPLGRVKFSAGLPARLPEDADAGWDGGQALAAITVEDGTTRLTVGGDDEEAICCAAFEGEAPRQWTALRGEVYDRSFSTWGVDFGDHHGMSWTLPPPEPGDHCELPVVAAWAPAEAAERCANTWYAVMPSSKTLLAQVAALPAQRADAPAAD</sequence>
<dbReference type="RefSeq" id="WP_190210306.1">
    <property type="nucleotide sequence ID" value="NZ_BNBO01000006.1"/>
</dbReference>